<dbReference type="Pfam" id="PF00400">
    <property type="entry name" value="WD40"/>
    <property type="match status" value="3"/>
</dbReference>
<dbReference type="InterPro" id="IPR001680">
    <property type="entry name" value="WD40_rpt"/>
</dbReference>
<gene>
    <name evidence="8" type="ORF">CYME_CMK173C</name>
</gene>
<feature type="repeat" description="WD" evidence="6">
    <location>
        <begin position="153"/>
        <end position="195"/>
    </location>
</feature>
<evidence type="ECO:0000256" key="4">
    <source>
        <dbReference type="ARBA" id="ARBA00023015"/>
    </source>
</evidence>
<dbReference type="AlphaFoldDB" id="M1US94"/>
<keyword evidence="4" id="KW-0805">Transcription regulation</keyword>
<dbReference type="InterPro" id="IPR015943">
    <property type="entry name" value="WD40/YVTN_repeat-like_dom_sf"/>
</dbReference>
<evidence type="ECO:0000256" key="2">
    <source>
        <dbReference type="ARBA" id="ARBA00022574"/>
    </source>
</evidence>
<evidence type="ECO:0000256" key="7">
    <source>
        <dbReference type="SAM" id="MobiDB-lite"/>
    </source>
</evidence>
<evidence type="ECO:0000256" key="5">
    <source>
        <dbReference type="ARBA" id="ARBA00023163"/>
    </source>
</evidence>
<evidence type="ECO:0000313" key="9">
    <source>
        <dbReference type="Proteomes" id="UP000007014"/>
    </source>
</evidence>
<dbReference type="SUPFAM" id="SSF50978">
    <property type="entry name" value="WD40 repeat-like"/>
    <property type="match status" value="1"/>
</dbReference>
<keyword evidence="9" id="KW-1185">Reference proteome</keyword>
<protein>
    <submittedName>
        <fullName evidence="8">Uncharacterized protein</fullName>
    </submittedName>
</protein>
<dbReference type="OrthoDB" id="7318948at2759"/>
<evidence type="ECO:0000313" key="8">
    <source>
        <dbReference type="EMBL" id="BAM80541.1"/>
    </source>
</evidence>
<feature type="compositionally biased region" description="Polar residues" evidence="7">
    <location>
        <begin position="269"/>
        <end position="278"/>
    </location>
</feature>
<dbReference type="InterPro" id="IPR019775">
    <property type="entry name" value="WD40_repeat_CS"/>
</dbReference>
<dbReference type="PANTHER" id="PTHR10253">
    <property type="entry name" value="POLYCOMB PROTEIN"/>
    <property type="match status" value="1"/>
</dbReference>
<feature type="compositionally biased region" description="Basic residues" evidence="7">
    <location>
        <begin position="300"/>
        <end position="309"/>
    </location>
</feature>
<accession>M1US94</accession>
<dbReference type="InterPro" id="IPR036322">
    <property type="entry name" value="WD40_repeat_dom_sf"/>
</dbReference>
<evidence type="ECO:0000256" key="3">
    <source>
        <dbReference type="ARBA" id="ARBA00022737"/>
    </source>
</evidence>
<feature type="repeat" description="WD" evidence="6">
    <location>
        <begin position="533"/>
        <end position="571"/>
    </location>
</feature>
<dbReference type="RefSeq" id="XP_005536577.1">
    <property type="nucleotide sequence ID" value="XM_005536520.1"/>
</dbReference>
<dbReference type="InterPro" id="IPR020472">
    <property type="entry name" value="WD40_PAC1"/>
</dbReference>
<dbReference type="PROSITE" id="PS50082">
    <property type="entry name" value="WD_REPEATS_2"/>
    <property type="match status" value="3"/>
</dbReference>
<feature type="repeat" description="WD" evidence="6">
    <location>
        <begin position="199"/>
        <end position="233"/>
    </location>
</feature>
<dbReference type="PROSITE" id="PS50294">
    <property type="entry name" value="WD_REPEATS_REGION"/>
    <property type="match status" value="3"/>
</dbReference>
<dbReference type="EMBL" id="AP006493">
    <property type="protein sequence ID" value="BAM80541.1"/>
    <property type="molecule type" value="Genomic_DNA"/>
</dbReference>
<sequence>MSNRSRADTTGCVASWVLQFAVAESHGKHNYFAEFAPCVEKSATDRSSAQVSAQWQARHTAGVGGHNEQRFLLATCGGPGARVYAAPTGEPAVQDLQLLVSYASSLPRADTDECFCCTWAFEEATSDVLLCLGYESGIIRVVHLSNDSLCHTLLGHSGAVHCLRSCPKRPSWLLSASKDESLRLWDLGTGNCFAIFCGLQGHRGEVLFCDWHRSGEKFVSCGMDGTVRVWNIDAKVLQSFEMQRRRACVAERAGEGARHSAALPKFPSSAPQKVTDPTPQKVLFRGIPGEVETPVAPPHPSKRHRRRRNAVGVAQAAPQTLDVPRNLACPSRENASPYETERTSSPATTPKKIPSPRRPSALRHFNRSPETSAAADLERIPYTTAPLVDGVTLDAPARGVPPPMTLGDDAVRQAAGSRTRRYVEFVQFPDQVFRFVHGNYVDCVAYVGDLILSKSVHSKIVLWAPGMDDRGLLPSSSEHRVLIEYRYRGGDLWYIRFAVDPMQTLLAVGSRMGTIYVFQVDDPGGKPIACLTHPQATAAVRHVAFSPDGKMILAVCDDSTVWRWDIESLTR</sequence>
<name>M1US94_CYAM1</name>
<keyword evidence="5" id="KW-0804">Transcription</keyword>
<dbReference type="KEGG" id="cme:CYME_CMK173C"/>
<organism evidence="8 9">
    <name type="scientific">Cyanidioschyzon merolae (strain NIES-3377 / 10D)</name>
    <name type="common">Unicellular red alga</name>
    <dbReference type="NCBI Taxonomy" id="280699"/>
    <lineage>
        <taxon>Eukaryota</taxon>
        <taxon>Rhodophyta</taxon>
        <taxon>Bangiophyceae</taxon>
        <taxon>Cyanidiales</taxon>
        <taxon>Cyanidiaceae</taxon>
        <taxon>Cyanidioschyzon</taxon>
    </lineage>
</organism>
<dbReference type="Proteomes" id="UP000007014">
    <property type="component" value="Chromosome 11"/>
</dbReference>
<dbReference type="Gramene" id="CMK173CT">
    <property type="protein sequence ID" value="CMK173CT"/>
    <property type="gene ID" value="CMK173C"/>
</dbReference>
<dbReference type="InterPro" id="IPR051243">
    <property type="entry name" value="PcG_WD-repeat"/>
</dbReference>
<dbReference type="OMA" id="GYARESH"/>
<evidence type="ECO:0000256" key="1">
    <source>
        <dbReference type="ARBA" id="ARBA00008075"/>
    </source>
</evidence>
<keyword evidence="3" id="KW-0677">Repeat</keyword>
<dbReference type="HOGENOM" id="CLU_477663_0_0_1"/>
<dbReference type="eggNOG" id="KOG1034">
    <property type="taxonomic scope" value="Eukaryota"/>
</dbReference>
<comment type="similarity">
    <text evidence="1">Belongs to the WD repeat ESC family.</text>
</comment>
<dbReference type="PROSITE" id="PS00678">
    <property type="entry name" value="WD_REPEATS_1"/>
    <property type="match status" value="1"/>
</dbReference>
<dbReference type="PRINTS" id="PR00320">
    <property type="entry name" value="GPROTEINBRPT"/>
</dbReference>
<proteinExistence type="inferred from homology"/>
<reference evidence="8 9" key="2">
    <citation type="journal article" date="2007" name="BMC Biol.">
        <title>A 100%-complete sequence reveals unusually simple genomic features in the hot-spring red alga Cyanidioschyzon merolae.</title>
        <authorList>
            <person name="Nozaki H."/>
            <person name="Takano H."/>
            <person name="Misumi O."/>
            <person name="Terasawa K."/>
            <person name="Matsuzaki M."/>
            <person name="Maruyama S."/>
            <person name="Nishida K."/>
            <person name="Yagisawa F."/>
            <person name="Yoshida Y."/>
            <person name="Fujiwara T."/>
            <person name="Takio S."/>
            <person name="Tamura K."/>
            <person name="Chung S.J."/>
            <person name="Nakamura S."/>
            <person name="Kuroiwa H."/>
            <person name="Tanaka K."/>
            <person name="Sato N."/>
            <person name="Kuroiwa T."/>
        </authorList>
    </citation>
    <scope>NUCLEOTIDE SEQUENCE [LARGE SCALE GENOMIC DNA]</scope>
    <source>
        <strain evidence="8 9">10D</strain>
    </source>
</reference>
<evidence type="ECO:0000256" key="6">
    <source>
        <dbReference type="PROSITE-ProRule" id="PRU00221"/>
    </source>
</evidence>
<dbReference type="STRING" id="280699.M1US94"/>
<keyword evidence="2 6" id="KW-0853">WD repeat</keyword>
<feature type="region of interest" description="Disordered" evidence="7">
    <location>
        <begin position="259"/>
        <end position="378"/>
    </location>
</feature>
<dbReference type="SMART" id="SM00320">
    <property type="entry name" value="WD40"/>
    <property type="match status" value="5"/>
</dbReference>
<dbReference type="GeneID" id="16994465"/>
<reference evidence="8 9" key="1">
    <citation type="journal article" date="2004" name="Nature">
        <title>Genome sequence of the ultrasmall unicellular red alga Cyanidioschyzon merolae 10D.</title>
        <authorList>
            <person name="Matsuzaki M."/>
            <person name="Misumi O."/>
            <person name="Shin-i T."/>
            <person name="Maruyama S."/>
            <person name="Takahara M."/>
            <person name="Miyagishima S."/>
            <person name="Mori T."/>
            <person name="Nishida K."/>
            <person name="Yagisawa F."/>
            <person name="Nishida K."/>
            <person name="Yoshida Y."/>
            <person name="Nishimura Y."/>
            <person name="Nakao S."/>
            <person name="Kobayashi T."/>
            <person name="Momoyama Y."/>
            <person name="Higashiyama T."/>
            <person name="Minoda A."/>
            <person name="Sano M."/>
            <person name="Nomoto H."/>
            <person name="Oishi K."/>
            <person name="Hayashi H."/>
            <person name="Ohta F."/>
            <person name="Nishizaka S."/>
            <person name="Haga S."/>
            <person name="Miura S."/>
            <person name="Morishita T."/>
            <person name="Kabeya Y."/>
            <person name="Terasawa K."/>
            <person name="Suzuki Y."/>
            <person name="Ishii Y."/>
            <person name="Asakawa S."/>
            <person name="Takano H."/>
            <person name="Ohta N."/>
            <person name="Kuroiwa H."/>
            <person name="Tanaka K."/>
            <person name="Shimizu N."/>
            <person name="Sugano S."/>
            <person name="Sato N."/>
            <person name="Nozaki H."/>
            <person name="Ogasawara N."/>
            <person name="Kohara Y."/>
            <person name="Kuroiwa T."/>
        </authorList>
    </citation>
    <scope>NUCLEOTIDE SEQUENCE [LARGE SCALE GENOMIC DNA]</scope>
    <source>
        <strain evidence="8 9">10D</strain>
    </source>
</reference>
<dbReference type="Gene3D" id="2.130.10.10">
    <property type="entry name" value="YVTN repeat-like/Quinoprotein amine dehydrogenase"/>
    <property type="match status" value="2"/>
</dbReference>